<reference evidence="1 2" key="1">
    <citation type="submission" date="2020-01" db="EMBL/GenBank/DDBJ databases">
        <title>Rhizobium genotypes associated with high levels of biological nitrogen fixation by grain legumes in a temperate-maritime cropping system.</title>
        <authorList>
            <person name="Maluk M."/>
            <person name="Francesc Ferrando Molina F."/>
            <person name="Lopez Del Egido L."/>
            <person name="Lafos M."/>
            <person name="Langarica-Fuentes A."/>
            <person name="Gebre Yohannes G."/>
            <person name="Young M.W."/>
            <person name="Martin P."/>
            <person name="Gantlett R."/>
            <person name="Kenicer G."/>
            <person name="Hawes C."/>
            <person name="Begg G.S."/>
            <person name="Quilliam R.S."/>
            <person name="Squire G.R."/>
            <person name="Poole P.S."/>
            <person name="Young P.W."/>
            <person name="Iannetta P.M."/>
            <person name="James E.K."/>
        </authorList>
    </citation>
    <scope>NUCLEOTIDE SEQUENCE [LARGE SCALE GENOMIC DNA]</scope>
    <source>
        <strain evidence="1 2">JHI944</strain>
    </source>
</reference>
<dbReference type="EMBL" id="WXXP01000623">
    <property type="protein sequence ID" value="NEK55527.1"/>
    <property type="molecule type" value="Genomic_DNA"/>
</dbReference>
<accession>A0A6P0DT54</accession>
<evidence type="ECO:0000313" key="2">
    <source>
        <dbReference type="Proteomes" id="UP000471409"/>
    </source>
</evidence>
<comment type="caution">
    <text evidence="1">The sequence shown here is derived from an EMBL/GenBank/DDBJ whole genome shotgun (WGS) entry which is preliminary data.</text>
</comment>
<proteinExistence type="predicted"/>
<feature type="non-terminal residue" evidence="1">
    <location>
        <position position="1"/>
    </location>
</feature>
<gene>
    <name evidence="1" type="ORF">GUK36_40565</name>
</gene>
<dbReference type="AlphaFoldDB" id="A0A6P0DT54"/>
<organism evidence="1 2">
    <name type="scientific">Rhizobium leguminosarum</name>
    <dbReference type="NCBI Taxonomy" id="384"/>
    <lineage>
        <taxon>Bacteria</taxon>
        <taxon>Pseudomonadati</taxon>
        <taxon>Pseudomonadota</taxon>
        <taxon>Alphaproteobacteria</taxon>
        <taxon>Hyphomicrobiales</taxon>
        <taxon>Rhizobiaceae</taxon>
        <taxon>Rhizobium/Agrobacterium group</taxon>
        <taxon>Rhizobium</taxon>
    </lineage>
</organism>
<evidence type="ECO:0000313" key="1">
    <source>
        <dbReference type="EMBL" id="NEK55527.1"/>
    </source>
</evidence>
<name>A0A6P0DT54_RHILE</name>
<sequence length="115" mass="13334">DYTEITEFLYECVVTTIEHDLPREIEYLARFDEAKGRIQSFIEMPDGMISSLINFVRQNDGVLAKKRRRREFEKMTDLEVEAAEAVVRDVFEMNVPEDGPELLEEVDPPAAPGRR</sequence>
<dbReference type="Proteomes" id="UP000471409">
    <property type="component" value="Unassembled WGS sequence"/>
</dbReference>
<protein>
    <submittedName>
        <fullName evidence="1">Cell filamentation protein Fic</fullName>
    </submittedName>
</protein>